<feature type="region of interest" description="Disordered" evidence="4">
    <location>
        <begin position="159"/>
        <end position="185"/>
    </location>
</feature>
<dbReference type="SMART" id="SM00320">
    <property type="entry name" value="WD40"/>
    <property type="match status" value="4"/>
</dbReference>
<dbReference type="Pfam" id="PF12937">
    <property type="entry name" value="F-box-like"/>
    <property type="match status" value="1"/>
</dbReference>
<dbReference type="Proteomes" id="UP001050691">
    <property type="component" value="Unassembled WGS sequence"/>
</dbReference>
<keyword evidence="1 3" id="KW-0853">WD repeat</keyword>
<dbReference type="PROSITE" id="PS50294">
    <property type="entry name" value="WD_REPEATS_REGION"/>
    <property type="match status" value="2"/>
</dbReference>
<dbReference type="InterPro" id="IPR036047">
    <property type="entry name" value="F-box-like_dom_sf"/>
</dbReference>
<evidence type="ECO:0000259" key="5">
    <source>
        <dbReference type="PROSITE" id="PS50181"/>
    </source>
</evidence>
<proteinExistence type="predicted"/>
<dbReference type="SMART" id="SM00256">
    <property type="entry name" value="FBOX"/>
    <property type="match status" value="1"/>
</dbReference>
<evidence type="ECO:0000313" key="7">
    <source>
        <dbReference type="Proteomes" id="UP001050691"/>
    </source>
</evidence>
<feature type="repeat" description="WD" evidence="3">
    <location>
        <begin position="458"/>
        <end position="498"/>
    </location>
</feature>
<evidence type="ECO:0000256" key="3">
    <source>
        <dbReference type="PROSITE-ProRule" id="PRU00221"/>
    </source>
</evidence>
<dbReference type="Gene3D" id="2.130.10.10">
    <property type="entry name" value="YVTN repeat-like/Quinoprotein amine dehydrogenase"/>
    <property type="match status" value="1"/>
</dbReference>
<dbReference type="PROSITE" id="PS50082">
    <property type="entry name" value="WD_REPEATS_2"/>
    <property type="match status" value="4"/>
</dbReference>
<feature type="repeat" description="WD" evidence="3">
    <location>
        <begin position="418"/>
        <end position="457"/>
    </location>
</feature>
<comment type="caution">
    <text evidence="6">The sequence shown here is derived from an EMBL/GenBank/DDBJ whole genome shotgun (WGS) entry which is preliminary data.</text>
</comment>
<feature type="region of interest" description="Disordered" evidence="4">
    <location>
        <begin position="30"/>
        <end position="123"/>
    </location>
</feature>
<dbReference type="InterPro" id="IPR001810">
    <property type="entry name" value="F-box_dom"/>
</dbReference>
<protein>
    <recommendedName>
        <fullName evidence="5">F-box domain-containing protein</fullName>
    </recommendedName>
</protein>
<dbReference type="Gene3D" id="1.20.1280.50">
    <property type="match status" value="1"/>
</dbReference>
<reference evidence="6" key="1">
    <citation type="submission" date="2021-10" db="EMBL/GenBank/DDBJ databases">
        <title>De novo Genome Assembly of Clathrus columnatus (Basidiomycota, Fungi) Using Illumina and Nanopore Sequence Data.</title>
        <authorList>
            <person name="Ogiso-Tanaka E."/>
            <person name="Itagaki H."/>
            <person name="Hosoya T."/>
            <person name="Hosaka K."/>
        </authorList>
    </citation>
    <scope>NUCLEOTIDE SEQUENCE</scope>
    <source>
        <strain evidence="6">MO-923</strain>
    </source>
</reference>
<dbReference type="InterPro" id="IPR036322">
    <property type="entry name" value="WD40_repeat_dom_sf"/>
</dbReference>
<dbReference type="InterPro" id="IPR001680">
    <property type="entry name" value="WD40_rpt"/>
</dbReference>
<dbReference type="AlphaFoldDB" id="A0AAV5AQE2"/>
<evidence type="ECO:0000256" key="2">
    <source>
        <dbReference type="ARBA" id="ARBA00022737"/>
    </source>
</evidence>
<evidence type="ECO:0000256" key="1">
    <source>
        <dbReference type="ARBA" id="ARBA00022574"/>
    </source>
</evidence>
<dbReference type="PROSITE" id="PS50181">
    <property type="entry name" value="FBOX"/>
    <property type="match status" value="1"/>
</dbReference>
<dbReference type="InterPro" id="IPR020472">
    <property type="entry name" value="WD40_PAC1"/>
</dbReference>
<gene>
    <name evidence="6" type="ORF">Clacol_008867</name>
</gene>
<dbReference type="InterPro" id="IPR015943">
    <property type="entry name" value="WD40/YVTN_repeat-like_dom_sf"/>
</dbReference>
<dbReference type="Pfam" id="PF00400">
    <property type="entry name" value="WD40"/>
    <property type="match status" value="4"/>
</dbReference>
<keyword evidence="2" id="KW-0677">Repeat</keyword>
<dbReference type="InterPro" id="IPR050995">
    <property type="entry name" value="WD-F-box_domain-protein"/>
</dbReference>
<dbReference type="PROSITE" id="PS00678">
    <property type="entry name" value="WD_REPEATS_1"/>
    <property type="match status" value="2"/>
</dbReference>
<sequence length="606" mass="67275">MYLGTHSIVLSSQFAKLLVDEVIFALPEYPPENDMHPSQSSSSTRNDQFSSQHLDFNLSSSSSPTVRLPTKHHYPRSEGQSPTPTIGPKKFSKLLDTVLGSSPTSKRVETREEGFNQSSSQSSPALSFDYTIVDAPSSHSTPISCRAIDPVSDPPAFAPTGPDIFATSNPRNRRFGSSLKRSGSASSDILLSTGKSGNKRILPRFWTTLASPAREASFNMKYKEKKPVESIYDPNYPLDGEEGELVDDEACFIEMRGIDILTSVPPEIALEILNYVDLKTILACLAVSRSWSILASDPFIWRKFFYAAGWEINKELAFNEVALRNSIAKLSLSSRNSPGRPIRIGFLSRRSSMYNQTDRYFTTSVAFQDKSQLAPLSMDWKALYRARAEIERRICGNNTLVDGTLGDNVGDEPKMTVLTGHSDSVYCLEFDYEKIITGSRDRSIKVWSLQTGQLKTTLRGHSGSVLSLKFDSSGFMVSGSSDCTILVWDLIKGNVRKTLSGHEGGVLDLRIDRQWIVSCSKDTVVRVWNRTKLELHHAFHGHDGPVNAVGLQDGKIVSASGDMKIILWDIVTKSRLRTFSGHEAGLACIEFKARSYSFFSKLSWTD</sequence>
<evidence type="ECO:0000313" key="6">
    <source>
        <dbReference type="EMBL" id="GJJ14601.1"/>
    </source>
</evidence>
<dbReference type="PRINTS" id="PR00320">
    <property type="entry name" value="GPROTEINBRPT"/>
</dbReference>
<dbReference type="SUPFAM" id="SSF50978">
    <property type="entry name" value="WD40 repeat-like"/>
    <property type="match status" value="1"/>
</dbReference>
<organism evidence="6 7">
    <name type="scientific">Clathrus columnatus</name>
    <dbReference type="NCBI Taxonomy" id="1419009"/>
    <lineage>
        <taxon>Eukaryota</taxon>
        <taxon>Fungi</taxon>
        <taxon>Dikarya</taxon>
        <taxon>Basidiomycota</taxon>
        <taxon>Agaricomycotina</taxon>
        <taxon>Agaricomycetes</taxon>
        <taxon>Phallomycetidae</taxon>
        <taxon>Phallales</taxon>
        <taxon>Clathraceae</taxon>
        <taxon>Clathrus</taxon>
    </lineage>
</organism>
<dbReference type="SUPFAM" id="SSF81383">
    <property type="entry name" value="F-box domain"/>
    <property type="match status" value="1"/>
</dbReference>
<dbReference type="EMBL" id="BPWL01000010">
    <property type="protein sequence ID" value="GJJ14601.1"/>
    <property type="molecule type" value="Genomic_DNA"/>
</dbReference>
<dbReference type="PANTHER" id="PTHR14604">
    <property type="entry name" value="WD40 REPEAT PF20"/>
    <property type="match status" value="1"/>
</dbReference>
<dbReference type="CDD" id="cd00200">
    <property type="entry name" value="WD40"/>
    <property type="match status" value="1"/>
</dbReference>
<dbReference type="InterPro" id="IPR019775">
    <property type="entry name" value="WD40_repeat_CS"/>
</dbReference>
<dbReference type="PANTHER" id="PTHR14604:SF4">
    <property type="entry name" value="F-BOX DOMAIN-CONTAINING PROTEIN"/>
    <property type="match status" value="1"/>
</dbReference>
<evidence type="ECO:0000256" key="4">
    <source>
        <dbReference type="SAM" id="MobiDB-lite"/>
    </source>
</evidence>
<name>A0AAV5AQE2_9AGAM</name>
<feature type="repeat" description="WD" evidence="3">
    <location>
        <begin position="539"/>
        <end position="578"/>
    </location>
</feature>
<accession>A0AAV5AQE2</accession>
<keyword evidence="7" id="KW-1185">Reference proteome</keyword>
<feature type="compositionally biased region" description="Polar residues" evidence="4">
    <location>
        <begin position="36"/>
        <end position="65"/>
    </location>
</feature>
<feature type="repeat" description="WD" evidence="3">
    <location>
        <begin position="499"/>
        <end position="529"/>
    </location>
</feature>
<feature type="domain" description="F-box" evidence="5">
    <location>
        <begin position="258"/>
        <end position="304"/>
    </location>
</feature>